<reference evidence="1" key="1">
    <citation type="journal article" date="2021" name="Proc. Natl. Acad. Sci. U.S.A.">
        <title>Global biogeography of chemosynthetic symbionts reveals both localized and globally distributed symbiont groups. .</title>
        <authorList>
            <person name="Osvatic J.T."/>
            <person name="Wilkins L.G.E."/>
            <person name="Leibrecht L."/>
            <person name="Leray M."/>
            <person name="Zauner S."/>
            <person name="Polzin J."/>
            <person name="Camacho Y."/>
            <person name="Gros O."/>
            <person name="van Gils J.A."/>
            <person name="Eisen J.A."/>
            <person name="Petersen J.M."/>
            <person name="Yuen B."/>
        </authorList>
    </citation>
    <scope>NUCLEOTIDE SEQUENCE</scope>
    <source>
        <strain evidence="1">MAGL173</strain>
    </source>
</reference>
<comment type="caution">
    <text evidence="1">The sequence shown here is derived from an EMBL/GenBank/DDBJ whole genome shotgun (WGS) entry which is preliminary data.</text>
</comment>
<dbReference type="EMBL" id="JAEPDI010000001">
    <property type="protein sequence ID" value="MCG7937734.1"/>
    <property type="molecule type" value="Genomic_DNA"/>
</dbReference>
<dbReference type="Proteomes" id="UP000886687">
    <property type="component" value="Unassembled WGS sequence"/>
</dbReference>
<proteinExistence type="predicted"/>
<evidence type="ECO:0000313" key="2">
    <source>
        <dbReference type="Proteomes" id="UP000886687"/>
    </source>
</evidence>
<protein>
    <submittedName>
        <fullName evidence="1">Uncharacterized protein</fullName>
    </submittedName>
</protein>
<accession>A0A9E4K2B8</accession>
<name>A0A9E4K2B8_9GAMM</name>
<dbReference type="AlphaFoldDB" id="A0A9E4K2B8"/>
<gene>
    <name evidence="1" type="ORF">JAZ04_02585</name>
</gene>
<evidence type="ECO:0000313" key="1">
    <source>
        <dbReference type="EMBL" id="MCG7937734.1"/>
    </source>
</evidence>
<sequence>MILLPNSRDAWKTDQFNETLKQELESVDPVSLPLQQNLALSSYVSDEPFSVMVIQSHEETRAILAKVGIIYSGVEAGCNCADDPTPIETQPEYCEVIMSIDKASAEATFIGPEES</sequence>
<organism evidence="1 2">
    <name type="scientific">Candidatus Thiodiazotropha lotti</name>
    <dbReference type="NCBI Taxonomy" id="2792787"/>
    <lineage>
        <taxon>Bacteria</taxon>
        <taxon>Pseudomonadati</taxon>
        <taxon>Pseudomonadota</taxon>
        <taxon>Gammaproteobacteria</taxon>
        <taxon>Chromatiales</taxon>
        <taxon>Sedimenticolaceae</taxon>
        <taxon>Candidatus Thiodiazotropha</taxon>
    </lineage>
</organism>